<evidence type="ECO:0000256" key="4">
    <source>
        <dbReference type="ARBA" id="ARBA00022842"/>
    </source>
</evidence>
<dbReference type="SFLD" id="SFLDG01129">
    <property type="entry name" value="C1.5:_HAD__Beta-PGM__Phosphata"/>
    <property type="match status" value="1"/>
</dbReference>
<dbReference type="RefSeq" id="WP_085050841.1">
    <property type="nucleotide sequence ID" value="NZ_LNQR01000010.1"/>
</dbReference>
<evidence type="ECO:0000256" key="2">
    <source>
        <dbReference type="ARBA" id="ARBA00022723"/>
    </source>
</evidence>
<dbReference type="InterPro" id="IPR006439">
    <property type="entry name" value="HAD-SF_hydro_IA"/>
</dbReference>
<comment type="cofactor">
    <cofactor evidence="1">
        <name>Mg(2+)</name>
        <dbReference type="ChEBI" id="CHEBI:18420"/>
    </cofactor>
</comment>
<dbReference type="Pfam" id="PF13419">
    <property type="entry name" value="HAD_2"/>
    <property type="match status" value="1"/>
</dbReference>
<dbReference type="SUPFAM" id="SSF56784">
    <property type="entry name" value="HAD-like"/>
    <property type="match status" value="1"/>
</dbReference>
<dbReference type="Gene3D" id="3.40.50.1000">
    <property type="entry name" value="HAD superfamily/HAD-like"/>
    <property type="match status" value="1"/>
</dbReference>
<evidence type="ECO:0000313" key="6">
    <source>
        <dbReference type="Proteomes" id="UP000060487"/>
    </source>
</evidence>
<gene>
    <name evidence="5" type="ORF">ASN18_0308</name>
</gene>
<dbReference type="Proteomes" id="UP000060487">
    <property type="component" value="Unassembled WGS sequence"/>
</dbReference>
<keyword evidence="2" id="KW-0479">Metal-binding</keyword>
<dbReference type="EC" id="3.1.3.18" evidence="5"/>
<dbReference type="InterPro" id="IPR051400">
    <property type="entry name" value="HAD-like_hydrolase"/>
</dbReference>
<proteinExistence type="predicted"/>
<dbReference type="NCBIfam" id="TIGR01549">
    <property type="entry name" value="HAD-SF-IA-v1"/>
    <property type="match status" value="1"/>
</dbReference>
<keyword evidence="3 5" id="KW-0378">Hydrolase</keyword>
<evidence type="ECO:0000313" key="5">
    <source>
        <dbReference type="EMBL" id="KWT93412.1"/>
    </source>
</evidence>
<organism evidence="5 6">
    <name type="scientific">Candidatus Magnetominusculus xianensis</name>
    <dbReference type="NCBI Taxonomy" id="1748249"/>
    <lineage>
        <taxon>Bacteria</taxon>
        <taxon>Pseudomonadati</taxon>
        <taxon>Nitrospirota</taxon>
        <taxon>Nitrospiria</taxon>
        <taxon>Nitrospirales</taxon>
        <taxon>Nitrospiraceae</taxon>
        <taxon>Candidatus Magnetominusculus</taxon>
    </lineage>
</organism>
<name>A0ABR5SNI7_9BACT</name>
<dbReference type="PANTHER" id="PTHR46470:SF2">
    <property type="entry name" value="GLYCERALDEHYDE 3-PHOSPHATE PHOSPHATASE"/>
    <property type="match status" value="1"/>
</dbReference>
<dbReference type="Gene3D" id="1.10.150.520">
    <property type="match status" value="1"/>
</dbReference>
<dbReference type="InterPro" id="IPR036412">
    <property type="entry name" value="HAD-like_sf"/>
</dbReference>
<keyword evidence="6" id="KW-1185">Reference proteome</keyword>
<sequence length="227" mass="25300">MIAAALFDLDDTLYREMDYVESGFRAAAGFLSGHYDLKEDMVYDKAIAIFKTFGRGKVFDKLLETLNIFYDDMVRLLIYIYRTHRPVIRAYEDVVPVIEQLRLTGVKTGLITNGMAIVQQNKVTALGIAGLFDVIIYTDAIGAEYWKPSPVPFKMALNILNINAKETVYVGDDPSKDFLAPNALGMKTIQIIRSSGIHKPTPEGQGYAAQTIISSLSEYFGAAHENK</sequence>
<evidence type="ECO:0000256" key="3">
    <source>
        <dbReference type="ARBA" id="ARBA00022801"/>
    </source>
</evidence>
<accession>A0ABR5SNI7</accession>
<dbReference type="InterPro" id="IPR041492">
    <property type="entry name" value="HAD_2"/>
</dbReference>
<dbReference type="InterPro" id="IPR023214">
    <property type="entry name" value="HAD_sf"/>
</dbReference>
<dbReference type="GO" id="GO:0008967">
    <property type="term" value="F:phosphoglycolate phosphatase activity"/>
    <property type="evidence" value="ECO:0007669"/>
    <property type="project" value="UniProtKB-EC"/>
</dbReference>
<protein>
    <submittedName>
        <fullName evidence="5">Haloacid dehalogenase</fullName>
        <ecNumber evidence="5">3.1.3.18</ecNumber>
    </submittedName>
</protein>
<dbReference type="EMBL" id="LNQR01000010">
    <property type="protein sequence ID" value="KWT93412.1"/>
    <property type="molecule type" value="Genomic_DNA"/>
</dbReference>
<reference evidence="5 6" key="1">
    <citation type="submission" date="2015-11" db="EMBL/GenBank/DDBJ databases">
        <authorList>
            <person name="Lin W."/>
        </authorList>
    </citation>
    <scope>NUCLEOTIDE SEQUENCE [LARGE SCALE GENOMIC DNA]</scope>
    <source>
        <strain evidence="5 6">HCH-1</strain>
    </source>
</reference>
<dbReference type="PANTHER" id="PTHR46470">
    <property type="entry name" value="N-ACYLNEURAMINATE-9-PHOSPHATASE"/>
    <property type="match status" value="1"/>
</dbReference>
<evidence type="ECO:0000256" key="1">
    <source>
        <dbReference type="ARBA" id="ARBA00001946"/>
    </source>
</evidence>
<dbReference type="SFLD" id="SFLDS00003">
    <property type="entry name" value="Haloacid_Dehalogenase"/>
    <property type="match status" value="1"/>
</dbReference>
<comment type="caution">
    <text evidence="5">The sequence shown here is derived from an EMBL/GenBank/DDBJ whole genome shotgun (WGS) entry which is preliminary data.</text>
</comment>
<keyword evidence="4" id="KW-0460">Magnesium</keyword>